<dbReference type="InterPro" id="IPR017972">
    <property type="entry name" value="Cyt_P450_CS"/>
</dbReference>
<keyword evidence="8 10" id="KW-0503">Monooxygenase</keyword>
<dbReference type="PANTHER" id="PTHR46300">
    <property type="entry name" value="P450, PUTATIVE (EUROFUNG)-RELATED-RELATED"/>
    <property type="match status" value="1"/>
</dbReference>
<dbReference type="InterPro" id="IPR036396">
    <property type="entry name" value="Cyt_P450_sf"/>
</dbReference>
<feature type="binding site" description="axial binding residue" evidence="9">
    <location>
        <position position="449"/>
    </location>
    <ligand>
        <name>heme</name>
        <dbReference type="ChEBI" id="CHEBI:30413"/>
    </ligand>
    <ligandPart>
        <name>Fe</name>
        <dbReference type="ChEBI" id="CHEBI:18248"/>
    </ligandPart>
</feature>
<dbReference type="GO" id="GO:0020037">
    <property type="term" value="F:heme binding"/>
    <property type="evidence" value="ECO:0007669"/>
    <property type="project" value="InterPro"/>
</dbReference>
<evidence type="ECO:0000256" key="8">
    <source>
        <dbReference type="ARBA" id="ARBA00023033"/>
    </source>
</evidence>
<evidence type="ECO:0000256" key="9">
    <source>
        <dbReference type="PIRSR" id="PIRSR602401-1"/>
    </source>
</evidence>
<dbReference type="Proteomes" id="UP001213000">
    <property type="component" value="Unassembled WGS sequence"/>
</dbReference>
<evidence type="ECO:0000256" key="3">
    <source>
        <dbReference type="ARBA" id="ARBA00010617"/>
    </source>
</evidence>
<dbReference type="InterPro" id="IPR002401">
    <property type="entry name" value="Cyt_P450_E_grp-I"/>
</dbReference>
<evidence type="ECO:0000256" key="6">
    <source>
        <dbReference type="ARBA" id="ARBA00023002"/>
    </source>
</evidence>
<evidence type="ECO:0000256" key="4">
    <source>
        <dbReference type="ARBA" id="ARBA00022617"/>
    </source>
</evidence>
<dbReference type="GO" id="GO:0004497">
    <property type="term" value="F:monooxygenase activity"/>
    <property type="evidence" value="ECO:0007669"/>
    <property type="project" value="UniProtKB-KW"/>
</dbReference>
<dbReference type="PROSITE" id="PS00086">
    <property type="entry name" value="CYTOCHROME_P450"/>
    <property type="match status" value="1"/>
</dbReference>
<dbReference type="EMBL" id="JANIEX010001005">
    <property type="protein sequence ID" value="KAJ3561433.1"/>
    <property type="molecule type" value="Genomic_DNA"/>
</dbReference>
<reference evidence="11" key="1">
    <citation type="submission" date="2022-07" db="EMBL/GenBank/DDBJ databases">
        <title>Genome Sequence of Leucocoprinus birnbaumii.</title>
        <authorList>
            <person name="Buettner E."/>
        </authorList>
    </citation>
    <scope>NUCLEOTIDE SEQUENCE</scope>
    <source>
        <strain evidence="11">VT141</strain>
    </source>
</reference>
<evidence type="ECO:0000313" key="11">
    <source>
        <dbReference type="EMBL" id="KAJ3561433.1"/>
    </source>
</evidence>
<name>A0AAD5YLJ1_9AGAR</name>
<accession>A0AAD5YLJ1</accession>
<evidence type="ECO:0000256" key="7">
    <source>
        <dbReference type="ARBA" id="ARBA00023004"/>
    </source>
</evidence>
<comment type="cofactor">
    <cofactor evidence="1 9">
        <name>heme</name>
        <dbReference type="ChEBI" id="CHEBI:30413"/>
    </cofactor>
</comment>
<dbReference type="GO" id="GO:0005506">
    <property type="term" value="F:iron ion binding"/>
    <property type="evidence" value="ECO:0007669"/>
    <property type="project" value="InterPro"/>
</dbReference>
<dbReference type="PANTHER" id="PTHR46300:SF7">
    <property type="entry name" value="P450, PUTATIVE (EUROFUNG)-RELATED"/>
    <property type="match status" value="1"/>
</dbReference>
<dbReference type="PRINTS" id="PR00463">
    <property type="entry name" value="EP450I"/>
</dbReference>
<dbReference type="AlphaFoldDB" id="A0AAD5YLJ1"/>
<keyword evidence="5 9" id="KW-0479">Metal-binding</keyword>
<dbReference type="SUPFAM" id="SSF48264">
    <property type="entry name" value="Cytochrome P450"/>
    <property type="match status" value="1"/>
</dbReference>
<comment type="caution">
    <text evidence="11">The sequence shown here is derived from an EMBL/GenBank/DDBJ whole genome shotgun (WGS) entry which is preliminary data.</text>
</comment>
<dbReference type="Pfam" id="PF00067">
    <property type="entry name" value="p450"/>
    <property type="match status" value="1"/>
</dbReference>
<evidence type="ECO:0000256" key="5">
    <source>
        <dbReference type="ARBA" id="ARBA00022723"/>
    </source>
</evidence>
<evidence type="ECO:0000256" key="1">
    <source>
        <dbReference type="ARBA" id="ARBA00001971"/>
    </source>
</evidence>
<evidence type="ECO:0000256" key="2">
    <source>
        <dbReference type="ARBA" id="ARBA00005179"/>
    </source>
</evidence>
<dbReference type="Gene3D" id="1.10.630.10">
    <property type="entry name" value="Cytochrome P450"/>
    <property type="match status" value="1"/>
</dbReference>
<keyword evidence="12" id="KW-1185">Reference proteome</keyword>
<dbReference type="GO" id="GO:0016705">
    <property type="term" value="F:oxidoreductase activity, acting on paired donors, with incorporation or reduction of molecular oxygen"/>
    <property type="evidence" value="ECO:0007669"/>
    <property type="project" value="InterPro"/>
</dbReference>
<organism evidence="11 12">
    <name type="scientific">Leucocoprinus birnbaumii</name>
    <dbReference type="NCBI Taxonomy" id="56174"/>
    <lineage>
        <taxon>Eukaryota</taxon>
        <taxon>Fungi</taxon>
        <taxon>Dikarya</taxon>
        <taxon>Basidiomycota</taxon>
        <taxon>Agaricomycotina</taxon>
        <taxon>Agaricomycetes</taxon>
        <taxon>Agaricomycetidae</taxon>
        <taxon>Agaricales</taxon>
        <taxon>Agaricineae</taxon>
        <taxon>Agaricaceae</taxon>
        <taxon>Leucocoprinus</taxon>
    </lineage>
</organism>
<evidence type="ECO:0000313" key="12">
    <source>
        <dbReference type="Proteomes" id="UP001213000"/>
    </source>
</evidence>
<evidence type="ECO:0008006" key="13">
    <source>
        <dbReference type="Google" id="ProtNLM"/>
    </source>
</evidence>
<comment type="similarity">
    <text evidence="3 10">Belongs to the cytochrome P450 family.</text>
</comment>
<comment type="pathway">
    <text evidence="2">Secondary metabolite biosynthesis.</text>
</comment>
<keyword evidence="7 9" id="KW-0408">Iron</keyword>
<protein>
    <recommendedName>
        <fullName evidence="13">O-methylsterigmatocystin oxidoreductase</fullName>
    </recommendedName>
</protein>
<proteinExistence type="inferred from homology"/>
<gene>
    <name evidence="11" type="ORF">NP233_g10196</name>
</gene>
<dbReference type="InterPro" id="IPR050364">
    <property type="entry name" value="Cytochrome_P450_fung"/>
</dbReference>
<dbReference type="CDD" id="cd11065">
    <property type="entry name" value="CYP64-like"/>
    <property type="match status" value="1"/>
</dbReference>
<dbReference type="InterPro" id="IPR001128">
    <property type="entry name" value="Cyt_P450"/>
</dbReference>
<keyword evidence="4 9" id="KW-0349">Heme</keyword>
<evidence type="ECO:0000256" key="10">
    <source>
        <dbReference type="RuleBase" id="RU000461"/>
    </source>
</evidence>
<keyword evidence="6 10" id="KW-0560">Oxidoreductase</keyword>
<sequence length="522" mass="59424">MDTSLSPSAIIFAGCFTGSLWLAARNYARNRRVVNPNGLPLPPGPKGYPIIGNLFDLPIHKPWLAYSEMQKKHGDLVYLKVFGQGFLILGSLERTNDLFEKRSSNYSDRIHSPLILDLMEWGYNHALLPYGTWWRRHRRTFHDYFHPNIVGIYKPVQLNTARKLLKNLLEAPQNFDRWIPYAAGSNIMEITYGIKPSLEDPYAHRAEEALVGIADMGTPGRYLVEMFPIMKYIPAWFPGASWRRKAEYYRDINRDVCYLPWNLVKDQTKSGSAPPSVAATLIEKLPEADAPDRQDEERIAMHTCAVSFIGGADTSISAIRTFFMAMCLFPEVQRKAQAELDSVLDGRLPEFDDRPSLPYINAIVKENMRWQLVLPLALYHMATEDDEYDGYYVPKGTLIAGNAWSILHDPKIYRDPEDFNPERYLKPDGQLNREVRDPTSAFGFGRRICPGRFFADNFLFIIIAHTLAVFDVKPGLDEFGNEIKFKPDVTGGLVSQPLTFPCRIIPRSQTAIKLIQNADITG</sequence>